<organism evidence="1 2">
    <name type="scientific">Corchorus olitorius</name>
    <dbReference type="NCBI Taxonomy" id="93759"/>
    <lineage>
        <taxon>Eukaryota</taxon>
        <taxon>Viridiplantae</taxon>
        <taxon>Streptophyta</taxon>
        <taxon>Embryophyta</taxon>
        <taxon>Tracheophyta</taxon>
        <taxon>Spermatophyta</taxon>
        <taxon>Magnoliopsida</taxon>
        <taxon>eudicotyledons</taxon>
        <taxon>Gunneridae</taxon>
        <taxon>Pentapetalae</taxon>
        <taxon>rosids</taxon>
        <taxon>malvids</taxon>
        <taxon>Malvales</taxon>
        <taxon>Malvaceae</taxon>
        <taxon>Grewioideae</taxon>
        <taxon>Apeibeae</taxon>
        <taxon>Corchorus</taxon>
    </lineage>
</organism>
<accession>A0A1R3GEF9</accession>
<evidence type="ECO:0008006" key="3">
    <source>
        <dbReference type="Google" id="ProtNLM"/>
    </source>
</evidence>
<dbReference type="Proteomes" id="UP000187203">
    <property type="component" value="Unassembled WGS sequence"/>
</dbReference>
<reference evidence="2" key="1">
    <citation type="submission" date="2013-09" db="EMBL/GenBank/DDBJ databases">
        <title>Corchorus olitorius genome sequencing.</title>
        <authorList>
            <person name="Alam M."/>
            <person name="Haque M.S."/>
            <person name="Islam M.S."/>
            <person name="Emdad E.M."/>
            <person name="Islam M.M."/>
            <person name="Ahmed B."/>
            <person name="Halim A."/>
            <person name="Hossen Q.M.M."/>
            <person name="Hossain M.Z."/>
            <person name="Ahmed R."/>
            <person name="Khan M.M."/>
            <person name="Islam R."/>
            <person name="Rashid M.M."/>
            <person name="Khan S.A."/>
            <person name="Rahman M.S."/>
            <person name="Alam M."/>
            <person name="Yahiya A.S."/>
            <person name="Khan M.S."/>
            <person name="Azam M.S."/>
            <person name="Haque T."/>
            <person name="Lashkar M.Z.H."/>
            <person name="Akhand A.I."/>
            <person name="Morshed G."/>
            <person name="Roy S."/>
            <person name="Uddin K.S."/>
            <person name="Rabeya T."/>
            <person name="Hossain A.S."/>
            <person name="Chowdhury A."/>
            <person name="Snigdha A.R."/>
            <person name="Mortoza M.S."/>
            <person name="Matin S.A."/>
            <person name="Hoque S.M.E."/>
            <person name="Islam M.K."/>
            <person name="Roy D.K."/>
            <person name="Haider R."/>
            <person name="Moosa M.M."/>
            <person name="Elias S.M."/>
            <person name="Hasan A.M."/>
            <person name="Jahan S."/>
            <person name="Shafiuddin M."/>
            <person name="Mahmood N."/>
            <person name="Shommy N.S."/>
        </authorList>
    </citation>
    <scope>NUCLEOTIDE SEQUENCE [LARGE SCALE GENOMIC DNA]</scope>
    <source>
        <strain evidence="2">cv. O-4</strain>
    </source>
</reference>
<gene>
    <name evidence="1" type="ORF">COLO4_35642</name>
</gene>
<dbReference type="EMBL" id="AWUE01022747">
    <property type="protein sequence ID" value="OMO56447.1"/>
    <property type="molecule type" value="Genomic_DNA"/>
</dbReference>
<sequence length="263" mass="28220">MDDSQDSDEVVPNMVETNVKVAANKSGNDMRVKGDNRKQLQQGLQNVAQLANKGGAGGSSLANAKIKHGPKVVVSDSANTCHDVHNPDKILAPKHVMADPMRKQNLESIVIDEMSTPSIVEPTQSQPNLCINLDQDDDMIGIGVNGAAREKDTSLMEDFMNVELASQDDLVLFGEASTEQLDVMMGVLNSFCDASGEKISLAKSKILVSSNIDHGRAMDLSSYCGIPLTDDFGKYLGAPMIQGRVTKATYNALVSRAQSRLLG</sequence>
<evidence type="ECO:0000313" key="2">
    <source>
        <dbReference type="Proteomes" id="UP000187203"/>
    </source>
</evidence>
<comment type="caution">
    <text evidence="1">The sequence shown here is derived from an EMBL/GenBank/DDBJ whole genome shotgun (WGS) entry which is preliminary data.</text>
</comment>
<protein>
    <recommendedName>
        <fullName evidence="3">Reverse transcriptase</fullName>
    </recommendedName>
</protein>
<proteinExistence type="predicted"/>
<dbReference type="AlphaFoldDB" id="A0A1R3GEF9"/>
<keyword evidence="2" id="KW-1185">Reference proteome</keyword>
<evidence type="ECO:0000313" key="1">
    <source>
        <dbReference type="EMBL" id="OMO56447.1"/>
    </source>
</evidence>
<dbReference type="OrthoDB" id="1434716at2759"/>
<name>A0A1R3GEF9_9ROSI</name>